<evidence type="ECO:0000313" key="13">
    <source>
        <dbReference type="Proteomes" id="UP000759537"/>
    </source>
</evidence>
<dbReference type="Gene3D" id="1.10.560.10">
    <property type="entry name" value="GroEL-like equatorial domain"/>
    <property type="match status" value="1"/>
</dbReference>
<comment type="subunit">
    <text evidence="3">Heterooligomeric complex of about 850 to 900 kDa that forms two stacked rings, 12 to 16 nm in diameter.</text>
</comment>
<keyword evidence="7 9" id="KW-0067">ATP-binding</keyword>
<evidence type="ECO:0000256" key="10">
    <source>
        <dbReference type="RuleBase" id="RU004192"/>
    </source>
</evidence>
<dbReference type="PROSITE" id="PS00995">
    <property type="entry name" value="TCP1_3"/>
    <property type="match status" value="1"/>
</dbReference>
<dbReference type="Gene3D" id="3.50.7.10">
    <property type="entry name" value="GroEL"/>
    <property type="match status" value="1"/>
</dbReference>
<dbReference type="Proteomes" id="UP000759537">
    <property type="component" value="Unassembled WGS sequence"/>
</dbReference>
<dbReference type="AlphaFoldDB" id="A0A9P5MTL6"/>
<keyword evidence="6 9" id="KW-0547">Nucleotide-binding</keyword>
<dbReference type="PROSITE" id="PS00750">
    <property type="entry name" value="TCP1_1"/>
    <property type="match status" value="1"/>
</dbReference>
<comment type="caution">
    <text evidence="12">The sequence shown here is derived from an EMBL/GenBank/DDBJ whole genome shotgun (WGS) entry which is preliminary data.</text>
</comment>
<dbReference type="GO" id="GO:0140662">
    <property type="term" value="F:ATP-dependent protein folding chaperone"/>
    <property type="evidence" value="ECO:0007669"/>
    <property type="project" value="InterPro"/>
</dbReference>
<feature type="region of interest" description="Disordered" evidence="11">
    <location>
        <begin position="1"/>
        <end position="27"/>
    </location>
</feature>
<dbReference type="InterPro" id="IPR002423">
    <property type="entry name" value="Cpn60/GroEL/TCP-1"/>
</dbReference>
<evidence type="ECO:0000256" key="2">
    <source>
        <dbReference type="ARBA" id="ARBA00008020"/>
    </source>
</evidence>
<dbReference type="NCBIfam" id="NF041083">
    <property type="entry name" value="thermosome_beta"/>
    <property type="match status" value="1"/>
</dbReference>
<comment type="similarity">
    <text evidence="2 9">Belongs to the TCP-1 chaperonin family.</text>
</comment>
<dbReference type="Gene3D" id="3.30.260.10">
    <property type="entry name" value="TCP-1-like chaperonin intermediate domain"/>
    <property type="match status" value="1"/>
</dbReference>
<dbReference type="InterPro" id="IPR017998">
    <property type="entry name" value="Chaperone_TCP-1"/>
</dbReference>
<dbReference type="SUPFAM" id="SSF48592">
    <property type="entry name" value="GroEL equatorial domain-like"/>
    <property type="match status" value="1"/>
</dbReference>
<dbReference type="NCBIfam" id="TIGR02342">
    <property type="entry name" value="chap_CCT_delta"/>
    <property type="match status" value="1"/>
</dbReference>
<dbReference type="SUPFAM" id="SSF54849">
    <property type="entry name" value="GroEL-intermediate domain like"/>
    <property type="match status" value="1"/>
</dbReference>
<evidence type="ECO:0000256" key="1">
    <source>
        <dbReference type="ARBA" id="ARBA00004496"/>
    </source>
</evidence>
<dbReference type="SUPFAM" id="SSF52029">
    <property type="entry name" value="GroEL apical domain-like"/>
    <property type="match status" value="1"/>
</dbReference>
<dbReference type="FunFam" id="3.50.7.10:FF:000010">
    <property type="entry name" value="T-complex protein 1 subunit delta"/>
    <property type="match status" value="1"/>
</dbReference>
<dbReference type="PRINTS" id="PR00304">
    <property type="entry name" value="TCOMPLEXTCP1"/>
</dbReference>
<dbReference type="InterPro" id="IPR054827">
    <property type="entry name" value="thermosome_alpha"/>
</dbReference>
<evidence type="ECO:0000256" key="11">
    <source>
        <dbReference type="SAM" id="MobiDB-lite"/>
    </source>
</evidence>
<reference evidence="12" key="2">
    <citation type="journal article" date="2020" name="Nat. Commun.">
        <title>Large-scale genome sequencing of mycorrhizal fungi provides insights into the early evolution of symbiotic traits.</title>
        <authorList>
            <person name="Miyauchi S."/>
            <person name="Kiss E."/>
            <person name="Kuo A."/>
            <person name="Drula E."/>
            <person name="Kohler A."/>
            <person name="Sanchez-Garcia M."/>
            <person name="Morin E."/>
            <person name="Andreopoulos B."/>
            <person name="Barry K.W."/>
            <person name="Bonito G."/>
            <person name="Buee M."/>
            <person name="Carver A."/>
            <person name="Chen C."/>
            <person name="Cichocki N."/>
            <person name="Clum A."/>
            <person name="Culley D."/>
            <person name="Crous P.W."/>
            <person name="Fauchery L."/>
            <person name="Girlanda M."/>
            <person name="Hayes R.D."/>
            <person name="Keri Z."/>
            <person name="LaButti K."/>
            <person name="Lipzen A."/>
            <person name="Lombard V."/>
            <person name="Magnuson J."/>
            <person name="Maillard F."/>
            <person name="Murat C."/>
            <person name="Nolan M."/>
            <person name="Ohm R.A."/>
            <person name="Pangilinan J."/>
            <person name="Pereira M.F."/>
            <person name="Perotto S."/>
            <person name="Peter M."/>
            <person name="Pfister S."/>
            <person name="Riley R."/>
            <person name="Sitrit Y."/>
            <person name="Stielow J.B."/>
            <person name="Szollosi G."/>
            <person name="Zifcakova L."/>
            <person name="Stursova M."/>
            <person name="Spatafora J.W."/>
            <person name="Tedersoo L."/>
            <person name="Vaario L.M."/>
            <person name="Yamada A."/>
            <person name="Yan M."/>
            <person name="Wang P."/>
            <person name="Xu J."/>
            <person name="Bruns T."/>
            <person name="Baldrian P."/>
            <person name="Vilgalys R."/>
            <person name="Dunand C."/>
            <person name="Henrissat B."/>
            <person name="Grigoriev I.V."/>
            <person name="Hibbett D."/>
            <person name="Nagy L.G."/>
            <person name="Martin F.M."/>
        </authorList>
    </citation>
    <scope>NUCLEOTIDE SEQUENCE</scope>
    <source>
        <strain evidence="12">Prilba</strain>
    </source>
</reference>
<accession>A0A9P5MTL6</accession>
<evidence type="ECO:0000256" key="8">
    <source>
        <dbReference type="ARBA" id="ARBA00023186"/>
    </source>
</evidence>
<evidence type="ECO:0000256" key="9">
    <source>
        <dbReference type="RuleBase" id="RU004187"/>
    </source>
</evidence>
<dbReference type="Pfam" id="PF00118">
    <property type="entry name" value="Cpn60_TCP1"/>
    <property type="match status" value="1"/>
</dbReference>
<protein>
    <recommendedName>
        <fullName evidence="4 10">T-complex protein 1 subunit delta</fullName>
    </recommendedName>
</protein>
<name>A0A9P5MTL6_9AGAM</name>
<evidence type="ECO:0000256" key="5">
    <source>
        <dbReference type="ARBA" id="ARBA00022490"/>
    </source>
</evidence>
<dbReference type="EMBL" id="WHVB01000011">
    <property type="protein sequence ID" value="KAF8478437.1"/>
    <property type="molecule type" value="Genomic_DNA"/>
</dbReference>
<proteinExistence type="inferred from homology"/>
<gene>
    <name evidence="12" type="ORF">DFH94DRAFT_749747</name>
</gene>
<evidence type="ECO:0000256" key="3">
    <source>
        <dbReference type="ARBA" id="ARBA00011531"/>
    </source>
</evidence>
<dbReference type="GO" id="GO:0051082">
    <property type="term" value="F:unfolded protein binding"/>
    <property type="evidence" value="ECO:0007669"/>
    <property type="project" value="InterPro"/>
</dbReference>
<comment type="subcellular location">
    <subcellularLocation>
        <location evidence="1">Cytoplasm</location>
    </subcellularLocation>
</comment>
<reference evidence="12" key="1">
    <citation type="submission" date="2019-10" db="EMBL/GenBank/DDBJ databases">
        <authorList>
            <consortium name="DOE Joint Genome Institute"/>
            <person name="Kuo A."/>
            <person name="Miyauchi S."/>
            <person name="Kiss E."/>
            <person name="Drula E."/>
            <person name="Kohler A."/>
            <person name="Sanchez-Garcia M."/>
            <person name="Andreopoulos B."/>
            <person name="Barry K.W."/>
            <person name="Bonito G."/>
            <person name="Buee M."/>
            <person name="Carver A."/>
            <person name="Chen C."/>
            <person name="Cichocki N."/>
            <person name="Clum A."/>
            <person name="Culley D."/>
            <person name="Crous P.W."/>
            <person name="Fauchery L."/>
            <person name="Girlanda M."/>
            <person name="Hayes R."/>
            <person name="Keri Z."/>
            <person name="LaButti K."/>
            <person name="Lipzen A."/>
            <person name="Lombard V."/>
            <person name="Magnuson J."/>
            <person name="Maillard F."/>
            <person name="Morin E."/>
            <person name="Murat C."/>
            <person name="Nolan M."/>
            <person name="Ohm R."/>
            <person name="Pangilinan J."/>
            <person name="Pereira M."/>
            <person name="Perotto S."/>
            <person name="Peter M."/>
            <person name="Riley R."/>
            <person name="Sitrit Y."/>
            <person name="Stielow B."/>
            <person name="Szollosi G."/>
            <person name="Zifcakova L."/>
            <person name="Stursova M."/>
            <person name="Spatafora J.W."/>
            <person name="Tedersoo L."/>
            <person name="Vaario L.-M."/>
            <person name="Yamada A."/>
            <person name="Yan M."/>
            <person name="Wang P."/>
            <person name="Xu J."/>
            <person name="Bruns T."/>
            <person name="Baldrian P."/>
            <person name="Vilgalys R."/>
            <person name="Henrissat B."/>
            <person name="Grigoriev I.V."/>
            <person name="Hibbett D."/>
            <person name="Nagy L.G."/>
            <person name="Martin F.M."/>
        </authorList>
    </citation>
    <scope>NUCLEOTIDE SEQUENCE</scope>
    <source>
        <strain evidence="12">Prilba</strain>
    </source>
</reference>
<dbReference type="InterPro" id="IPR002194">
    <property type="entry name" value="Chaperonin_TCP-1_CS"/>
</dbReference>
<dbReference type="CDD" id="cd03338">
    <property type="entry name" value="TCP1_delta"/>
    <property type="match status" value="1"/>
</dbReference>
<dbReference type="GO" id="GO:0005524">
    <property type="term" value="F:ATP binding"/>
    <property type="evidence" value="ECO:0007669"/>
    <property type="project" value="UniProtKB-KW"/>
</dbReference>
<dbReference type="PANTHER" id="PTHR11353">
    <property type="entry name" value="CHAPERONIN"/>
    <property type="match status" value="1"/>
</dbReference>
<organism evidence="12 13">
    <name type="scientific">Russula ochroleuca</name>
    <dbReference type="NCBI Taxonomy" id="152965"/>
    <lineage>
        <taxon>Eukaryota</taxon>
        <taxon>Fungi</taxon>
        <taxon>Dikarya</taxon>
        <taxon>Basidiomycota</taxon>
        <taxon>Agaricomycotina</taxon>
        <taxon>Agaricomycetes</taxon>
        <taxon>Russulales</taxon>
        <taxon>Russulaceae</taxon>
        <taxon>Russula</taxon>
    </lineage>
</organism>
<evidence type="ECO:0000256" key="6">
    <source>
        <dbReference type="ARBA" id="ARBA00022741"/>
    </source>
</evidence>
<dbReference type="InterPro" id="IPR053374">
    <property type="entry name" value="TCP-1_chaperonin"/>
</dbReference>
<evidence type="ECO:0000313" key="12">
    <source>
        <dbReference type="EMBL" id="KAF8478437.1"/>
    </source>
</evidence>
<dbReference type="InterPro" id="IPR012717">
    <property type="entry name" value="Chap_CCT_delta"/>
</dbReference>
<dbReference type="GO" id="GO:0005832">
    <property type="term" value="C:chaperonin-containing T-complex"/>
    <property type="evidence" value="ECO:0007669"/>
    <property type="project" value="UniProtKB-ARBA"/>
</dbReference>
<keyword evidence="5" id="KW-0963">Cytoplasm</keyword>
<keyword evidence="13" id="KW-1185">Reference proteome</keyword>
<sequence>MASKTPALAPRAPLPSTSGANKAFNDKGKPMEVRLSNLVAAKAISDAVRTSLGPRGMDKMIQTSKGEVIVTNDGATILQSIQALHPASKMLVDLSAAQDVEAGDGTTSVVVLAGSLLGAAEKMLQKGIHPTIIAESFLRASAKAVEFLTEISTPIDLNDRTTLIRAASTSLNSKIVSQYSSTLAPIAVSAVTRLVTPSSSNVDLRDIRIVKKVGGTIEDTELIDGVVLNQNVVVAAGGPTRIEKAKIGLIQFQLSAPKPDMDNTVVINDYRQMDKVIKEGRTYLLNICKKIKKSGCNVLLIQKSILRDAVDDTSLTFLKRLNILVVKDVERDEIDFLTKSLGCKPVADIEAFAEDKLGYADLVEETNNDGTKVVKITGVKNRGRTVSILAMSSNQLVLDECERSIHDALCVVRCLVKKRALIGGGGAPEIHVSRRLSQYAQALTGMEAYCFQAYADALEVIPTTLAENAGLNPIAIVTELRNRHALGERNAGINVRKGQISNILEEDVVQPLLVSTSAVELSTETVTLLLKIDDYVQAR</sequence>
<dbReference type="GO" id="GO:0016887">
    <property type="term" value="F:ATP hydrolysis activity"/>
    <property type="evidence" value="ECO:0007669"/>
    <property type="project" value="InterPro"/>
</dbReference>
<dbReference type="OrthoDB" id="10248520at2759"/>
<dbReference type="NCBIfam" id="NF041082">
    <property type="entry name" value="thermosome_alpha"/>
    <property type="match status" value="1"/>
</dbReference>
<dbReference type="InterPro" id="IPR027413">
    <property type="entry name" value="GROEL-like_equatorial_sf"/>
</dbReference>
<dbReference type="InterPro" id="IPR027409">
    <property type="entry name" value="GroEL-like_apical_dom_sf"/>
</dbReference>
<evidence type="ECO:0000256" key="4">
    <source>
        <dbReference type="ARBA" id="ARBA00016107"/>
    </source>
</evidence>
<evidence type="ECO:0000256" key="7">
    <source>
        <dbReference type="ARBA" id="ARBA00022840"/>
    </source>
</evidence>
<dbReference type="InterPro" id="IPR027410">
    <property type="entry name" value="TCP-1-like_intermed_sf"/>
</dbReference>
<keyword evidence="8 9" id="KW-0143">Chaperone</keyword>